<proteinExistence type="predicted"/>
<dbReference type="AlphaFoldDB" id="A0A381E9D9"/>
<keyword evidence="4" id="KW-1185">Reference proteome</keyword>
<name>A0A381E9D9_9GAMM</name>
<evidence type="ECO:0000256" key="2">
    <source>
        <dbReference type="SAM" id="MobiDB-lite"/>
    </source>
</evidence>
<gene>
    <name evidence="3" type="ORF">NCTC13294_01482</name>
</gene>
<dbReference type="RefSeq" id="WP_115611744.1">
    <property type="nucleotide sequence ID" value="NZ_JBHLZC010000004.1"/>
</dbReference>
<evidence type="ECO:0000313" key="3">
    <source>
        <dbReference type="EMBL" id="SUX23315.1"/>
    </source>
</evidence>
<reference evidence="3 4" key="1">
    <citation type="submission" date="2018-06" db="EMBL/GenBank/DDBJ databases">
        <authorList>
            <consortium name="Pathogen Informatics"/>
            <person name="Doyle S."/>
        </authorList>
    </citation>
    <scope>NUCLEOTIDE SEQUENCE [LARGE SCALE GENOMIC DNA]</scope>
    <source>
        <strain evidence="3 4">NCTC13294</strain>
    </source>
</reference>
<dbReference type="EMBL" id="UFUW01000001">
    <property type="protein sequence ID" value="SUX23315.1"/>
    <property type="molecule type" value="Genomic_DNA"/>
</dbReference>
<sequence>MKPVQERLHIDELKRVEKQTNILLKAWRTLNKEHRQLQDDYDQLNTRHNQSIQEHQEAQAQRAEEYRASLESADARWRSRYDEEKANWAAEKEALIQAQTDALKAQAEEHQRAYAALQAELDRCNMRKQAMIDRIRGVDHE</sequence>
<keyword evidence="1" id="KW-0175">Coiled coil</keyword>
<feature type="compositionally biased region" description="Polar residues" evidence="2">
    <location>
        <begin position="43"/>
        <end position="52"/>
    </location>
</feature>
<feature type="region of interest" description="Disordered" evidence="2">
    <location>
        <begin position="39"/>
        <end position="67"/>
    </location>
</feature>
<evidence type="ECO:0000256" key="1">
    <source>
        <dbReference type="SAM" id="Coils"/>
    </source>
</evidence>
<evidence type="ECO:0000313" key="4">
    <source>
        <dbReference type="Proteomes" id="UP000254572"/>
    </source>
</evidence>
<accession>A0A381E9D9</accession>
<organism evidence="3 4">
    <name type="scientific">Cardiobacterium valvarum</name>
    <dbReference type="NCBI Taxonomy" id="194702"/>
    <lineage>
        <taxon>Bacteria</taxon>
        <taxon>Pseudomonadati</taxon>
        <taxon>Pseudomonadota</taxon>
        <taxon>Gammaproteobacteria</taxon>
        <taxon>Cardiobacteriales</taxon>
        <taxon>Cardiobacteriaceae</taxon>
        <taxon>Cardiobacterium</taxon>
    </lineage>
</organism>
<dbReference type="OrthoDB" id="7068502at2"/>
<protein>
    <submittedName>
        <fullName evidence="3">Uncharacterized protein</fullName>
    </submittedName>
</protein>
<dbReference type="Proteomes" id="UP000254572">
    <property type="component" value="Unassembled WGS sequence"/>
</dbReference>
<feature type="compositionally biased region" description="Basic and acidic residues" evidence="2">
    <location>
        <begin position="54"/>
        <end position="67"/>
    </location>
</feature>
<feature type="coiled-coil region" evidence="1">
    <location>
        <begin position="100"/>
        <end position="134"/>
    </location>
</feature>